<comment type="caution">
    <text evidence="1">The sequence shown here is derived from an EMBL/GenBank/DDBJ whole genome shotgun (WGS) entry which is preliminary data.</text>
</comment>
<gene>
    <name evidence="1" type="ORF">IQ35_04105</name>
</gene>
<organism evidence="1 2">
    <name type="scientific">Sphingobium wenxiniae (strain DSM 21828 / CGMCC 1.7748 / JZ-1)</name>
    <dbReference type="NCBI Taxonomy" id="595605"/>
    <lineage>
        <taxon>Bacteria</taxon>
        <taxon>Pseudomonadati</taxon>
        <taxon>Pseudomonadota</taxon>
        <taxon>Alphaproteobacteria</taxon>
        <taxon>Sphingomonadales</taxon>
        <taxon>Sphingomonadaceae</taxon>
        <taxon>Sphingobium</taxon>
    </lineage>
</organism>
<keyword evidence="2" id="KW-1185">Reference proteome</keyword>
<name>A0A562JRF4_SPHWJ</name>
<feature type="non-terminal residue" evidence="1">
    <location>
        <position position="1"/>
    </location>
</feature>
<reference evidence="1 2" key="1">
    <citation type="journal article" date="2015" name="Stand. Genomic Sci.">
        <title>Genomic Encyclopedia of Bacterial and Archaeal Type Strains, Phase III: the genomes of soil and plant-associated and newly described type strains.</title>
        <authorList>
            <person name="Whitman W.B."/>
            <person name="Woyke T."/>
            <person name="Klenk H.P."/>
            <person name="Zhou Y."/>
            <person name="Lilburn T.G."/>
            <person name="Beck B.J."/>
            <person name="De Vos P."/>
            <person name="Vandamme P."/>
            <person name="Eisen J.A."/>
            <person name="Garrity G."/>
            <person name="Hugenholtz P."/>
            <person name="Kyrpides N.C."/>
        </authorList>
    </citation>
    <scope>NUCLEOTIDE SEQUENCE [LARGE SCALE GENOMIC DNA]</scope>
    <source>
        <strain evidence="1 2">CGMCC 1.7748</strain>
    </source>
</reference>
<proteinExistence type="predicted"/>
<dbReference type="EMBL" id="VLKK01000065">
    <property type="protein sequence ID" value="TWH85749.1"/>
    <property type="molecule type" value="Genomic_DNA"/>
</dbReference>
<accession>A0A562JRF4</accession>
<sequence length="58" mass="6528">KDTLASKAGQQLSHKRSRLTIIRFSTPGSVAGTLPNKEACRRLWAWVACRFKAMKPKE</sequence>
<evidence type="ECO:0000313" key="1">
    <source>
        <dbReference type="EMBL" id="TWH85749.1"/>
    </source>
</evidence>
<evidence type="ECO:0000313" key="2">
    <source>
        <dbReference type="Proteomes" id="UP000316624"/>
    </source>
</evidence>
<dbReference type="Proteomes" id="UP000316624">
    <property type="component" value="Unassembled WGS sequence"/>
</dbReference>
<protein>
    <submittedName>
        <fullName evidence="1">Uncharacterized protein</fullName>
    </submittedName>
</protein>
<dbReference type="AlphaFoldDB" id="A0A562JRF4"/>